<feature type="transmembrane region" description="Helical" evidence="1">
    <location>
        <begin position="1009"/>
        <end position="1029"/>
    </location>
</feature>
<feature type="transmembrane region" description="Helical" evidence="1">
    <location>
        <begin position="641"/>
        <end position="666"/>
    </location>
</feature>
<evidence type="ECO:0000256" key="1">
    <source>
        <dbReference type="SAM" id="Phobius"/>
    </source>
</evidence>
<dbReference type="GeneID" id="94826176"/>
<dbReference type="RefSeq" id="XP_068365229.1">
    <property type="nucleotide sequence ID" value="XM_068491472.1"/>
</dbReference>
<dbReference type="VEuPathDB" id="TrichDB:TRFO_03714"/>
<feature type="transmembrane region" description="Helical" evidence="1">
    <location>
        <begin position="120"/>
        <end position="143"/>
    </location>
</feature>
<reference evidence="2" key="1">
    <citation type="submission" date="2016-10" db="EMBL/GenBank/DDBJ databases">
        <authorList>
            <person name="Benchimol M."/>
            <person name="Almeida L.G."/>
            <person name="Vasconcelos A.T."/>
            <person name="Perreira-Neves A."/>
            <person name="Rosa I.A."/>
            <person name="Tasca T."/>
            <person name="Bogo M.R."/>
            <person name="de Souza W."/>
        </authorList>
    </citation>
    <scope>NUCLEOTIDE SEQUENCE [LARGE SCALE GENOMIC DNA]</scope>
    <source>
        <strain evidence="2">K</strain>
    </source>
</reference>
<feature type="transmembrane region" description="Helical" evidence="1">
    <location>
        <begin position="314"/>
        <end position="336"/>
    </location>
</feature>
<feature type="transmembrane region" description="Helical" evidence="1">
    <location>
        <begin position="163"/>
        <end position="184"/>
    </location>
</feature>
<keyword evidence="1" id="KW-0812">Transmembrane</keyword>
<dbReference type="Proteomes" id="UP000179807">
    <property type="component" value="Unassembled WGS sequence"/>
</dbReference>
<accession>A0A1J4KRK6</accession>
<feature type="transmembrane region" description="Helical" evidence="1">
    <location>
        <begin position="258"/>
        <end position="280"/>
    </location>
</feature>
<sequence>MLNFQKKYFIRNHKKKFNGEYEKVHYNNVRMRMIPHSPWKRLIWHLWDVSWQAQQMSTLPIPLYSLAILFRAVQSTFPLLMTGFAETTWADSEYIKNIVKFLQVFWRYGSSFTSVADVNICFVVIFILTVICFIPFIVGAIYLCFRNTYPITLAYFINLCHEVIFPVTHSWFVSQFATVVGLYLTKQEFHALNFQIQIIVLFLFCVIHIFFSNYIIFFDTFYTRGRTYLWDSNMHFHIDLFNDGILFFTRLTELMPTYYRSIFAVCVFVIAIGKIIYFVLQTPMIDLHLNVNIEAMSTAFLACFVLLITSNYNIHIHIIYVFLAFIFVIIISRFIYKALLNRKIQKYSTILDILSNDDTKLFEYIFTQKEFLDLARIGFSQGNLYIISWKPFTEVLSQWPYSQKIWMQYLKFILIYYEENMKLTSLLVNLKVFRNFKMRIFRKQIKIIKESQNRHTSLKTKGLLKNIDEKIKKVQTYVISYWNAIKNNSLNSSFDISKQLNKMINEVQSDFIYLISQYPNNGVIPLKYATFLNKVVCNPIEGLYWYRRGNLLSKTGSYMYDVPQISGFEVFSQIPHSLRIISTTARFDENEISTTRSINSTDDSKPLEIVMEQTTQDIKNEEFNTTGSHIYNLGKEANVSFISLLITISVIFFVLAFLFCAFAPTGLLESLHTNINNYVVALMRVARIIDSYSVSSYFLFQKALMVEKVLPSNHEILKLIQATNFESLYDEPIITNIQILNNVINDLQKLYGHEIDIHSQMGQEITNIQFLLEINHYFDTSYISANDLNLNNSNSDNLSINFTAVDDENHYYLSFFQAVNILCSYFYKYTKERTDKSFLNQDWERIIQINSKEIPMKFMNILVLAAYDVSNCIDANVDLISHIYSIAFIIEVTLLLILIYFASKIRNHWNYIIRTINTLPRVAIQKVIERNSLDEKIGRKFYNQKHERSEFRYQGTYIQLVASRDTSTGVPSKQIIVISICNLIASVVSSLLVYMNIKNMNPVLKSLPTRYFMVYCSSAAFYSLSNLLLREMVLDSNMSIYDDNYRIHTNELLEVSKSFKQLLNNALFGQFKGGTLTGYAFAGSPQMNNLLYGHYFPDFSNESGKFNKLRKLPKFVSLEILVNYWETISEDIIYNNRNISMYDKDVWTYLKYTTDCLSRDILYEIFRITMETIVIEIEKTYAMIPLVGALVAIIGGITIGWLLYQLITVFKTVRFVLSSLSMIDFDYIQNNSKIFELFNGNSSGQINNMSTLINSMTKIVDLIPEPVVEIDDNLLIIDSNAKFSDWLEIPHSKLIGNTISNYIQFSKNNTFENTNFSQKKRKQDNNSKINDFNTLLKDVIKLTENEEVVEKEAEFELISNGILERKSFYLIHLKTAFESTLIIIFKTSQVLSLIEKEILKLQEEINELVLGAIPKRLIKIHDNFSVENRRFTTHFVVISTIEIINFTEYSKVHSPTESSMFYSKFSEFIEELCQTCDGIKTMHVGTLIYVSFNLIKQIPNYYSSAKDSLAFLRKVNEFSHKNGYKVRFATIISKRALAKIDGTAFLLCTNKIKILRKIVRLADNSCVTMTPSFMDLMPRDIVKDAIQIRTPDFNYNSKHNINGYNKVSWVFSLCLNESNH</sequence>
<name>A0A1J4KRK6_9EUKA</name>
<feature type="transmembrane region" description="Helical" evidence="1">
    <location>
        <begin position="975"/>
        <end position="997"/>
    </location>
</feature>
<feature type="transmembrane region" description="Helical" evidence="1">
    <location>
        <begin position="287"/>
        <end position="308"/>
    </location>
</feature>
<feature type="transmembrane region" description="Helical" evidence="1">
    <location>
        <begin position="1180"/>
        <end position="1204"/>
    </location>
</feature>
<organism evidence="2 3">
    <name type="scientific">Tritrichomonas foetus</name>
    <dbReference type="NCBI Taxonomy" id="1144522"/>
    <lineage>
        <taxon>Eukaryota</taxon>
        <taxon>Metamonada</taxon>
        <taxon>Parabasalia</taxon>
        <taxon>Tritrichomonadida</taxon>
        <taxon>Tritrichomonadidae</taxon>
        <taxon>Tritrichomonas</taxon>
    </lineage>
</organism>
<comment type="caution">
    <text evidence="2">The sequence shown here is derived from an EMBL/GenBank/DDBJ whole genome shotgun (WGS) entry which is preliminary data.</text>
</comment>
<evidence type="ECO:0000313" key="2">
    <source>
        <dbReference type="EMBL" id="OHT12093.1"/>
    </source>
</evidence>
<keyword evidence="1" id="KW-1133">Transmembrane helix</keyword>
<feature type="transmembrane region" description="Helical" evidence="1">
    <location>
        <begin position="883"/>
        <end position="902"/>
    </location>
</feature>
<evidence type="ECO:0000313" key="3">
    <source>
        <dbReference type="Proteomes" id="UP000179807"/>
    </source>
</evidence>
<dbReference type="OrthoDB" id="10692046at2759"/>
<dbReference type="EMBL" id="MLAK01000571">
    <property type="protein sequence ID" value="OHT12093.1"/>
    <property type="molecule type" value="Genomic_DNA"/>
</dbReference>
<keyword evidence="3" id="KW-1185">Reference proteome</keyword>
<evidence type="ECO:0008006" key="4">
    <source>
        <dbReference type="Google" id="ProtNLM"/>
    </source>
</evidence>
<feature type="transmembrane region" description="Helical" evidence="1">
    <location>
        <begin position="196"/>
        <end position="217"/>
    </location>
</feature>
<keyword evidence="1" id="KW-0472">Membrane</keyword>
<protein>
    <recommendedName>
        <fullName evidence="4">Guanylate cyclase domain-containing protein</fullName>
    </recommendedName>
</protein>
<gene>
    <name evidence="2" type="ORF">TRFO_03714</name>
</gene>
<proteinExistence type="predicted"/>